<proteinExistence type="predicted"/>
<dbReference type="InterPro" id="IPR012675">
    <property type="entry name" value="Beta-grasp_dom_sf"/>
</dbReference>
<dbReference type="PANTHER" id="PTHR34472:SF1">
    <property type="entry name" value="SULFUR CARRIER PROTEIN THIS"/>
    <property type="match status" value="1"/>
</dbReference>
<name>A0A9X1XMC6_9VIBR</name>
<dbReference type="InterPro" id="IPR010035">
    <property type="entry name" value="Thi_S"/>
</dbReference>
<comment type="caution">
    <text evidence="1">The sequence shown here is derived from an EMBL/GenBank/DDBJ whole genome shotgun (WGS) entry which is preliminary data.</text>
</comment>
<sequence>MNNITIEVNGDEQEIPSGATLIDVIEVLNLPSNGCVFSINNTIVSKNKWSMTPLNSGDSISLFQAFAGG</sequence>
<gene>
    <name evidence="1" type="primary">thiS</name>
    <name evidence="1" type="ORF">KP803_20170</name>
</gene>
<dbReference type="RefSeq" id="WP_248010643.1">
    <property type="nucleotide sequence ID" value="NZ_JAJHVV010000016.1"/>
</dbReference>
<protein>
    <submittedName>
        <fullName evidence="1">Sulfur carrier protein ThiS</fullName>
    </submittedName>
</protein>
<accession>A0A9X1XMC6</accession>
<dbReference type="EMBL" id="JAJHVV010000016">
    <property type="protein sequence ID" value="MCK6265577.1"/>
    <property type="molecule type" value="Genomic_DNA"/>
</dbReference>
<evidence type="ECO:0000313" key="2">
    <source>
        <dbReference type="Proteomes" id="UP001139559"/>
    </source>
</evidence>
<reference evidence="1" key="1">
    <citation type="submission" date="2021-11" db="EMBL/GenBank/DDBJ databases">
        <title>Vibrio ZSDE26 sp. nov. and Vibrio ZSDZ34 sp. nov., isolated from coastal seawater in Qingdao.</title>
        <authorList>
            <person name="Zhang P."/>
        </authorList>
    </citation>
    <scope>NUCLEOTIDE SEQUENCE</scope>
    <source>
        <strain evidence="1">ZSDE26</strain>
    </source>
</reference>
<dbReference type="PANTHER" id="PTHR34472">
    <property type="entry name" value="SULFUR CARRIER PROTEIN THIS"/>
    <property type="match status" value="1"/>
</dbReference>
<organism evidence="1 2">
    <name type="scientific">Vibrio amylolyticus</name>
    <dbReference type="NCBI Taxonomy" id="2847292"/>
    <lineage>
        <taxon>Bacteria</taxon>
        <taxon>Pseudomonadati</taxon>
        <taxon>Pseudomonadota</taxon>
        <taxon>Gammaproteobacteria</taxon>
        <taxon>Vibrionales</taxon>
        <taxon>Vibrionaceae</taxon>
        <taxon>Vibrio</taxon>
    </lineage>
</organism>
<dbReference type="SUPFAM" id="SSF54285">
    <property type="entry name" value="MoaD/ThiS"/>
    <property type="match status" value="1"/>
</dbReference>
<dbReference type="NCBIfam" id="TIGR01683">
    <property type="entry name" value="thiS"/>
    <property type="match status" value="1"/>
</dbReference>
<evidence type="ECO:0000313" key="1">
    <source>
        <dbReference type="EMBL" id="MCK6265577.1"/>
    </source>
</evidence>
<dbReference type="AlphaFoldDB" id="A0A9X1XMC6"/>
<dbReference type="Pfam" id="PF02597">
    <property type="entry name" value="ThiS"/>
    <property type="match status" value="1"/>
</dbReference>
<dbReference type="InterPro" id="IPR016155">
    <property type="entry name" value="Mopterin_synth/thiamin_S_b"/>
</dbReference>
<dbReference type="CDD" id="cd00565">
    <property type="entry name" value="Ubl_ThiS"/>
    <property type="match status" value="1"/>
</dbReference>
<keyword evidence="2" id="KW-1185">Reference proteome</keyword>
<dbReference type="Gene3D" id="3.10.20.30">
    <property type="match status" value="1"/>
</dbReference>
<dbReference type="InterPro" id="IPR003749">
    <property type="entry name" value="ThiS/MoaD-like"/>
</dbReference>
<dbReference type="Proteomes" id="UP001139559">
    <property type="component" value="Unassembled WGS sequence"/>
</dbReference>